<dbReference type="Proteomes" id="UP000199502">
    <property type="component" value="Unassembled WGS sequence"/>
</dbReference>
<dbReference type="GO" id="GO:0020037">
    <property type="term" value="F:heme binding"/>
    <property type="evidence" value="ECO:0007669"/>
    <property type="project" value="InterPro"/>
</dbReference>
<dbReference type="EMBL" id="FMVT01000010">
    <property type="protein sequence ID" value="SCY80999.1"/>
    <property type="molecule type" value="Genomic_DNA"/>
</dbReference>
<gene>
    <name evidence="1" type="ORF">SAMN05660710_02864</name>
</gene>
<dbReference type="InterPro" id="IPR012292">
    <property type="entry name" value="Globin/Proto"/>
</dbReference>
<reference evidence="1 2" key="1">
    <citation type="submission" date="2016-10" db="EMBL/GenBank/DDBJ databases">
        <authorList>
            <person name="de Groot N.N."/>
        </authorList>
    </citation>
    <scope>NUCLEOTIDE SEQUENCE [LARGE SCALE GENOMIC DNA]</scope>
    <source>
        <strain evidence="1 2">CGMCC 1.8925</strain>
    </source>
</reference>
<evidence type="ECO:0000313" key="2">
    <source>
        <dbReference type="Proteomes" id="UP000199502"/>
    </source>
</evidence>
<dbReference type="GO" id="GO:0019825">
    <property type="term" value="F:oxygen binding"/>
    <property type="evidence" value="ECO:0007669"/>
    <property type="project" value="InterPro"/>
</dbReference>
<dbReference type="STRING" id="336292.SAMN05660710_02864"/>
<dbReference type="SUPFAM" id="SSF46458">
    <property type="entry name" value="Globin-like"/>
    <property type="match status" value="1"/>
</dbReference>
<proteinExistence type="predicted"/>
<accession>A0A1G5IZJ5</accession>
<dbReference type="AlphaFoldDB" id="A0A1G5IZJ5"/>
<dbReference type="CDD" id="cd08916">
    <property type="entry name" value="TrHb3_P"/>
    <property type="match status" value="1"/>
</dbReference>
<evidence type="ECO:0000313" key="1">
    <source>
        <dbReference type="EMBL" id="SCY80999.1"/>
    </source>
</evidence>
<name>A0A1G5IZJ5_9RHOB</name>
<keyword evidence="2" id="KW-1185">Reference proteome</keyword>
<dbReference type="Gene3D" id="1.10.490.10">
    <property type="entry name" value="Globins"/>
    <property type="match status" value="1"/>
</dbReference>
<protein>
    <submittedName>
        <fullName evidence="1">Hemoglobin</fullName>
    </submittedName>
</protein>
<organism evidence="1 2">
    <name type="scientific">Paracoccus tibetensis</name>
    <dbReference type="NCBI Taxonomy" id="336292"/>
    <lineage>
        <taxon>Bacteria</taxon>
        <taxon>Pseudomonadati</taxon>
        <taxon>Pseudomonadota</taxon>
        <taxon>Alphaproteobacteria</taxon>
        <taxon>Rhodobacterales</taxon>
        <taxon>Paracoccaceae</taxon>
        <taxon>Paracoccus</taxon>
    </lineage>
</organism>
<dbReference type="InterPro" id="IPR009050">
    <property type="entry name" value="Globin-like_sf"/>
</dbReference>
<sequence length="164" mass="18319">MTGWAATGRPFYARARPLATAARPRQMRGMETIPPRFDITEAEIRKVIATFYAAVRRHEILAPIFAEHVGDWPAHEDRIAAFWQGAILHKAGYNGSPMRAHLAAGNVRPEHFAIWLALFDESLRRTLPPWSARAWSQLAHRIGQGLRAGTQNIDAGRGGPPLLR</sequence>